<dbReference type="OrthoDB" id="1701769at2759"/>
<name>A0A167D456_9ASCO</name>
<gene>
    <name evidence="2" type="primary">TAD2</name>
    <name evidence="2" type="ORF">AWJ20_710</name>
</gene>
<evidence type="ECO:0000313" key="2">
    <source>
        <dbReference type="EMBL" id="ANB12455.1"/>
    </source>
</evidence>
<feature type="compositionally biased region" description="Acidic residues" evidence="1">
    <location>
        <begin position="71"/>
        <end position="82"/>
    </location>
</feature>
<sequence length="109" mass="12786">MLLRRFYIQENEKAPVPKTKKSRELKTEFMPLDYSKYIASEEEFIELYGEDQLFIYRASLSASQDSAIAQPDEDDDSELSEEYDLHPKKRKMSIEVKGIELPETYAVKI</sequence>
<accession>A0A167D456</accession>
<protein>
    <submittedName>
        <fullName evidence="2">Tad2p</fullName>
    </submittedName>
</protein>
<dbReference type="GeneID" id="30037773"/>
<evidence type="ECO:0000256" key="1">
    <source>
        <dbReference type="SAM" id="MobiDB-lite"/>
    </source>
</evidence>
<dbReference type="AlphaFoldDB" id="A0A167D456"/>
<dbReference type="Proteomes" id="UP000189580">
    <property type="component" value="Chromosome a"/>
</dbReference>
<dbReference type="RefSeq" id="XP_018734932.1">
    <property type="nucleotide sequence ID" value="XM_018882667.1"/>
</dbReference>
<evidence type="ECO:0000313" key="3">
    <source>
        <dbReference type="Proteomes" id="UP000189580"/>
    </source>
</evidence>
<proteinExistence type="predicted"/>
<feature type="region of interest" description="Disordered" evidence="1">
    <location>
        <begin position="65"/>
        <end position="84"/>
    </location>
</feature>
<dbReference type="EMBL" id="CP014501">
    <property type="protein sequence ID" value="ANB12455.1"/>
    <property type="molecule type" value="Genomic_DNA"/>
</dbReference>
<reference evidence="2 3" key="1">
    <citation type="submission" date="2016-02" db="EMBL/GenBank/DDBJ databases">
        <title>Complete genome sequence and transcriptome regulation of the pentose utilising yeast Sugiyamaella lignohabitans.</title>
        <authorList>
            <person name="Bellasio M."/>
            <person name="Peymann A."/>
            <person name="Valli M."/>
            <person name="Sipitzky M."/>
            <person name="Graf A."/>
            <person name="Sauer M."/>
            <person name="Marx H."/>
            <person name="Mattanovich D."/>
        </authorList>
    </citation>
    <scope>NUCLEOTIDE SEQUENCE [LARGE SCALE GENOMIC DNA]</scope>
    <source>
        <strain evidence="2 3">CBS 10342</strain>
    </source>
</reference>
<dbReference type="KEGG" id="slb:AWJ20_710"/>
<keyword evidence="3" id="KW-1185">Reference proteome</keyword>
<organism evidence="2 3">
    <name type="scientific">Sugiyamaella lignohabitans</name>
    <dbReference type="NCBI Taxonomy" id="796027"/>
    <lineage>
        <taxon>Eukaryota</taxon>
        <taxon>Fungi</taxon>
        <taxon>Dikarya</taxon>
        <taxon>Ascomycota</taxon>
        <taxon>Saccharomycotina</taxon>
        <taxon>Dipodascomycetes</taxon>
        <taxon>Dipodascales</taxon>
        <taxon>Trichomonascaceae</taxon>
        <taxon>Sugiyamaella</taxon>
    </lineage>
</organism>